<dbReference type="Pfam" id="PF00583">
    <property type="entry name" value="Acetyltransf_1"/>
    <property type="match status" value="1"/>
</dbReference>
<dbReference type="InterPro" id="IPR016181">
    <property type="entry name" value="Acyl_CoA_acyltransferase"/>
</dbReference>
<gene>
    <name evidence="4" type="ORF">GC101_08340</name>
</gene>
<evidence type="ECO:0000256" key="1">
    <source>
        <dbReference type="ARBA" id="ARBA00022679"/>
    </source>
</evidence>
<name>A0ABX1YET6_9BACL</name>
<dbReference type="CDD" id="cd04301">
    <property type="entry name" value="NAT_SF"/>
    <property type="match status" value="1"/>
</dbReference>
<keyword evidence="5" id="KW-1185">Reference proteome</keyword>
<reference evidence="4 5" key="1">
    <citation type="submission" date="2019-10" db="EMBL/GenBank/DDBJ databases">
        <title>Description of Paenibacillus terricola sp. nov.</title>
        <authorList>
            <person name="Carlier A."/>
            <person name="Qi S."/>
        </authorList>
    </citation>
    <scope>NUCLEOTIDE SEQUENCE [LARGE SCALE GENOMIC DNA]</scope>
    <source>
        <strain evidence="4 5">LMG 31459</strain>
    </source>
</reference>
<dbReference type="PROSITE" id="PS51186">
    <property type="entry name" value="GNAT"/>
    <property type="match status" value="1"/>
</dbReference>
<evidence type="ECO:0000313" key="4">
    <source>
        <dbReference type="EMBL" id="NOU78894.1"/>
    </source>
</evidence>
<dbReference type="Gene3D" id="3.40.630.30">
    <property type="match status" value="1"/>
</dbReference>
<dbReference type="RefSeq" id="WP_171716844.1">
    <property type="nucleotide sequence ID" value="NZ_WHOB01000021.1"/>
</dbReference>
<keyword evidence="2" id="KW-0012">Acyltransferase</keyword>
<keyword evidence="1" id="KW-0808">Transferase</keyword>
<comment type="caution">
    <text evidence="4">The sequence shown here is derived from an EMBL/GenBank/DDBJ whole genome shotgun (WGS) entry which is preliminary data.</text>
</comment>
<evidence type="ECO:0000313" key="5">
    <source>
        <dbReference type="Proteomes" id="UP000596857"/>
    </source>
</evidence>
<organism evidence="4 5">
    <name type="scientific">Paenibacillus phytohabitans</name>
    <dbReference type="NCBI Taxonomy" id="2654978"/>
    <lineage>
        <taxon>Bacteria</taxon>
        <taxon>Bacillati</taxon>
        <taxon>Bacillota</taxon>
        <taxon>Bacilli</taxon>
        <taxon>Bacillales</taxon>
        <taxon>Paenibacillaceae</taxon>
        <taxon>Paenibacillus</taxon>
    </lineage>
</organism>
<dbReference type="Proteomes" id="UP000596857">
    <property type="component" value="Unassembled WGS sequence"/>
</dbReference>
<dbReference type="InterPro" id="IPR050832">
    <property type="entry name" value="Bact_Acetyltransf"/>
</dbReference>
<proteinExistence type="predicted"/>
<dbReference type="EMBL" id="WHOB01000021">
    <property type="protein sequence ID" value="NOU78894.1"/>
    <property type="molecule type" value="Genomic_DNA"/>
</dbReference>
<evidence type="ECO:0000256" key="2">
    <source>
        <dbReference type="ARBA" id="ARBA00023315"/>
    </source>
</evidence>
<accession>A0ABX1YET6</accession>
<dbReference type="InterPro" id="IPR000182">
    <property type="entry name" value="GNAT_dom"/>
</dbReference>
<dbReference type="PANTHER" id="PTHR43877">
    <property type="entry name" value="AMINOALKYLPHOSPHONATE N-ACETYLTRANSFERASE-RELATED-RELATED"/>
    <property type="match status" value="1"/>
</dbReference>
<sequence length="198" mass="21472">MNHSAQIVIREAAEADREAIAGVLLEAYSEYSAVLPEPFWVEYRDSILDSVHGNAPVSRIVAELDGQIIGSVLLFTSSEAAYGRPELGIHTPIIRLLAVSPAVRGRGVARLLISEAARQSVLLGAASLNLHTSDMMASAIRLYEKLGFQRAYETDIKNGDTLVKGYRLELPVSAGLQTQANLHLHSLSVNVPPSFRGR</sequence>
<evidence type="ECO:0000259" key="3">
    <source>
        <dbReference type="PROSITE" id="PS51186"/>
    </source>
</evidence>
<feature type="domain" description="N-acetyltransferase" evidence="3">
    <location>
        <begin position="7"/>
        <end position="169"/>
    </location>
</feature>
<dbReference type="SUPFAM" id="SSF55729">
    <property type="entry name" value="Acyl-CoA N-acyltransferases (Nat)"/>
    <property type="match status" value="1"/>
</dbReference>
<protein>
    <submittedName>
        <fullName evidence="4">GNAT family N-acetyltransferase</fullName>
    </submittedName>
</protein>